<organism evidence="2 3">
    <name type="scientific">Mesorhabditis spiculigera</name>
    <dbReference type="NCBI Taxonomy" id="96644"/>
    <lineage>
        <taxon>Eukaryota</taxon>
        <taxon>Metazoa</taxon>
        <taxon>Ecdysozoa</taxon>
        <taxon>Nematoda</taxon>
        <taxon>Chromadorea</taxon>
        <taxon>Rhabditida</taxon>
        <taxon>Rhabditina</taxon>
        <taxon>Rhabditomorpha</taxon>
        <taxon>Rhabditoidea</taxon>
        <taxon>Rhabditidae</taxon>
        <taxon>Mesorhabditinae</taxon>
        <taxon>Mesorhabditis</taxon>
    </lineage>
</organism>
<proteinExistence type="predicted"/>
<protein>
    <submittedName>
        <fullName evidence="2">Uncharacterized protein</fullName>
    </submittedName>
</protein>
<keyword evidence="3" id="KW-1185">Reference proteome</keyword>
<feature type="signal peptide" evidence="1">
    <location>
        <begin position="1"/>
        <end position="18"/>
    </location>
</feature>
<evidence type="ECO:0000256" key="1">
    <source>
        <dbReference type="SAM" id="SignalP"/>
    </source>
</evidence>
<keyword evidence="1" id="KW-0732">Signal</keyword>
<name>A0AA36DFX4_9BILA</name>
<dbReference type="EMBL" id="CATQJA010002706">
    <property type="protein sequence ID" value="CAJ0585580.1"/>
    <property type="molecule type" value="Genomic_DNA"/>
</dbReference>
<dbReference type="Proteomes" id="UP001177023">
    <property type="component" value="Unassembled WGS sequence"/>
</dbReference>
<dbReference type="AlphaFoldDB" id="A0AA36DFX4"/>
<accession>A0AA36DFX4</accession>
<feature type="chain" id="PRO_5041343025" evidence="1">
    <location>
        <begin position="19"/>
        <end position="97"/>
    </location>
</feature>
<evidence type="ECO:0000313" key="3">
    <source>
        <dbReference type="Proteomes" id="UP001177023"/>
    </source>
</evidence>
<reference evidence="2" key="1">
    <citation type="submission" date="2023-06" db="EMBL/GenBank/DDBJ databases">
        <authorList>
            <person name="Delattre M."/>
        </authorList>
    </citation>
    <scope>NUCLEOTIDE SEQUENCE</scope>
    <source>
        <strain evidence="2">AF72</strain>
    </source>
</reference>
<comment type="caution">
    <text evidence="2">The sequence shown here is derived from an EMBL/GenBank/DDBJ whole genome shotgun (WGS) entry which is preliminary data.</text>
</comment>
<sequence>MPNRIFFAIVFVFALAHCQEPDEVENFWLCENFGITEQRVVVLFYTPKTVELSATKKKIVCQEAARKCVIADGPAEPGATYYGIYRGGKHESCAAVL</sequence>
<evidence type="ECO:0000313" key="2">
    <source>
        <dbReference type="EMBL" id="CAJ0585580.1"/>
    </source>
</evidence>
<gene>
    <name evidence="2" type="ORF">MSPICULIGERA_LOCUS23594</name>
</gene>
<feature type="non-terminal residue" evidence="2">
    <location>
        <position position="1"/>
    </location>
</feature>